<evidence type="ECO:0000259" key="2">
    <source>
        <dbReference type="Pfam" id="PF12937"/>
    </source>
</evidence>
<proteinExistence type="predicted"/>
<feature type="domain" description="F-box" evidence="2">
    <location>
        <begin position="6"/>
        <end position="41"/>
    </location>
</feature>
<dbReference type="Proteomes" id="UP001373714">
    <property type="component" value="Unassembled WGS sequence"/>
</dbReference>
<feature type="compositionally biased region" description="Basic residues" evidence="1">
    <location>
        <begin position="610"/>
        <end position="619"/>
    </location>
</feature>
<feature type="region of interest" description="Disordered" evidence="1">
    <location>
        <begin position="589"/>
        <end position="655"/>
    </location>
</feature>
<dbReference type="InterPro" id="IPR036047">
    <property type="entry name" value="F-box-like_dom_sf"/>
</dbReference>
<protein>
    <recommendedName>
        <fullName evidence="2">F-box domain-containing protein</fullName>
    </recommendedName>
</protein>
<feature type="compositionally biased region" description="Polar residues" evidence="1">
    <location>
        <begin position="592"/>
        <end position="601"/>
    </location>
</feature>
<reference evidence="3 4" key="1">
    <citation type="submission" date="2019-10" db="EMBL/GenBank/DDBJ databases">
        <authorList>
            <person name="Palmer J.M."/>
        </authorList>
    </citation>
    <scope>NUCLEOTIDE SEQUENCE [LARGE SCALE GENOMIC DNA]</scope>
    <source>
        <strain evidence="3 4">TWF730</strain>
    </source>
</reference>
<sequence>MSISLASLPNEILTSIFQDECLSNLDLTRVQLTCRLFRDSIQQQACQRYTFRVDAPDHSTWRLVRCLLQNPTAAQRFTEIRVEWQRRKAADKDTWTPAWNWTAEELEKIANICETWNISEDTQSCLEQGVNSEALLPFLLVFTLNLKVLDLGDPNTELVAHSYSDWKSGRAYEALGGTPGSHRDQFDEECDSNTPNDSDSLFFYENVPWSRGVEYTNETGLPSQYEANVLPGLASLEHFRIGNPEIRGSSFEAPRSGPIFRLCFLPNIKTIHAFGVSNRYPYEDTDWGRDLCRVETGTSPLKHLVLYTVTNSTYTPLAKGHTLSEAVAKGLTNLVSVEIKDRPDNYKIEKRFDEEYSDDDSINEPAATQAGIWAADEALGRLILQNNKKTLLPTKILINGAGFNEDGQFDQDVAKKRALAAKQALWEQTRGKLERLKLKPSPIESIQPDLLSQITLTLGRKDIFKLMLSSKTFQDARYQSIWLRHELGNITEFEKRLYTGLKSLENIHLMRAPLVNRDPRGQFSDLNMVLDAIKNGTVAGPKKIQLSLYGYKPEIQAPSPSPSPPLQRRRAFRMPTALDDIDIYTSAPAAMGNTSASTPSFRQPPVKATQQRKRSKRSRLWALMDDIESEESESGSESGSDAAGEEVPPASADEITRYSPDKYTDFLSILKAHSEAKSASEEFQLHVSLDCRHGFLLQFCDMTRLTQLQIQGPFSDFRWGKKFNPAKGLVPLINMLSSMPACLKTLVFQRGFNKPEGTPKRLEALWGNLRVLQDVVSNMTSLTSLAVNDGYIYHPSFILLPPESVKRLKYAGEVSASWWRKFASFPFTGVELLTLNCTGLGSEELTYLDSVGEEIYEIPADLRLGSIQMTGLKWIEFHELSLLNQNYPKDLLELILKNNLQISAHSLKIIAQERANRCVGKMVKKFPRIIKEQSKSCKWQLEWAFKQARDQYLFNHVTNQRSLPHDNFTDQEFEAEMEREVGKAIVKWFEDYYAAELVKDFTEALKKNLTK</sequence>
<organism evidence="3 4">
    <name type="scientific">Orbilia blumenaviensis</name>
    <dbReference type="NCBI Taxonomy" id="1796055"/>
    <lineage>
        <taxon>Eukaryota</taxon>
        <taxon>Fungi</taxon>
        <taxon>Dikarya</taxon>
        <taxon>Ascomycota</taxon>
        <taxon>Pezizomycotina</taxon>
        <taxon>Orbiliomycetes</taxon>
        <taxon>Orbiliales</taxon>
        <taxon>Orbiliaceae</taxon>
        <taxon>Orbilia</taxon>
    </lineage>
</organism>
<dbReference type="AlphaFoldDB" id="A0AAV9VIJ6"/>
<comment type="caution">
    <text evidence="3">The sequence shown here is derived from an EMBL/GenBank/DDBJ whole genome shotgun (WGS) entry which is preliminary data.</text>
</comment>
<feature type="compositionally biased region" description="Acidic residues" evidence="1">
    <location>
        <begin position="625"/>
        <end position="634"/>
    </location>
</feature>
<accession>A0AAV9VIJ6</accession>
<dbReference type="Pfam" id="PF12937">
    <property type="entry name" value="F-box-like"/>
    <property type="match status" value="1"/>
</dbReference>
<evidence type="ECO:0000313" key="3">
    <source>
        <dbReference type="EMBL" id="KAK6361792.1"/>
    </source>
</evidence>
<keyword evidence="4" id="KW-1185">Reference proteome</keyword>
<dbReference type="CDD" id="cd09917">
    <property type="entry name" value="F-box_SF"/>
    <property type="match status" value="1"/>
</dbReference>
<name>A0AAV9VIJ6_9PEZI</name>
<evidence type="ECO:0000313" key="4">
    <source>
        <dbReference type="Proteomes" id="UP001373714"/>
    </source>
</evidence>
<dbReference type="EMBL" id="JAVHNS010000002">
    <property type="protein sequence ID" value="KAK6361792.1"/>
    <property type="molecule type" value="Genomic_DNA"/>
</dbReference>
<dbReference type="InterPro" id="IPR001810">
    <property type="entry name" value="F-box_dom"/>
</dbReference>
<evidence type="ECO:0000256" key="1">
    <source>
        <dbReference type="SAM" id="MobiDB-lite"/>
    </source>
</evidence>
<feature type="compositionally biased region" description="Low complexity" evidence="1">
    <location>
        <begin position="635"/>
        <end position="646"/>
    </location>
</feature>
<dbReference type="SUPFAM" id="SSF81383">
    <property type="entry name" value="F-box domain"/>
    <property type="match status" value="1"/>
</dbReference>
<gene>
    <name evidence="3" type="ORF">TWF730_005508</name>
</gene>